<dbReference type="InterPro" id="IPR037519">
    <property type="entry name" value="LITAF_fam"/>
</dbReference>
<reference evidence="10" key="4">
    <citation type="submission" date="2025-08" db="UniProtKB">
        <authorList>
            <consortium name="Ensembl"/>
        </authorList>
    </citation>
    <scope>IDENTIFICATION</scope>
</reference>
<accession>A0A4W3IAD3</accession>
<feature type="transmembrane region" description="Helical" evidence="8">
    <location>
        <begin position="25"/>
        <end position="47"/>
    </location>
</feature>
<organism evidence="10 11">
    <name type="scientific">Callorhinchus milii</name>
    <name type="common">Ghost shark</name>
    <dbReference type="NCBI Taxonomy" id="7868"/>
    <lineage>
        <taxon>Eukaryota</taxon>
        <taxon>Metazoa</taxon>
        <taxon>Chordata</taxon>
        <taxon>Craniata</taxon>
        <taxon>Vertebrata</taxon>
        <taxon>Chondrichthyes</taxon>
        <taxon>Holocephali</taxon>
        <taxon>Chimaeriformes</taxon>
        <taxon>Callorhinchidae</taxon>
        <taxon>Callorhinchus</taxon>
    </lineage>
</organism>
<evidence type="ECO:0000256" key="2">
    <source>
        <dbReference type="ARBA" id="ARBA00004414"/>
    </source>
</evidence>
<keyword evidence="6" id="KW-0862">Zinc</keyword>
<dbReference type="SMART" id="SM00714">
    <property type="entry name" value="LITAF"/>
    <property type="match status" value="1"/>
</dbReference>
<reference evidence="11" key="1">
    <citation type="journal article" date="2006" name="Science">
        <title>Ancient noncoding elements conserved in the human genome.</title>
        <authorList>
            <person name="Venkatesh B."/>
            <person name="Kirkness E.F."/>
            <person name="Loh Y.H."/>
            <person name="Halpern A.L."/>
            <person name="Lee A.P."/>
            <person name="Johnson J."/>
            <person name="Dandona N."/>
            <person name="Viswanathan L.D."/>
            <person name="Tay A."/>
            <person name="Venter J.C."/>
            <person name="Strausberg R.L."/>
            <person name="Brenner S."/>
        </authorList>
    </citation>
    <scope>NUCLEOTIDE SEQUENCE [LARGE SCALE GENOMIC DNA]</scope>
</reference>
<dbReference type="Proteomes" id="UP000314986">
    <property type="component" value="Unassembled WGS sequence"/>
</dbReference>
<keyword evidence="5" id="KW-0479">Metal-binding</keyword>
<comment type="similarity">
    <text evidence="4">Belongs to the CDIP1/LITAF family.</text>
</comment>
<evidence type="ECO:0000313" key="10">
    <source>
        <dbReference type="Ensembl" id="ENSCMIP00000024431.1"/>
    </source>
</evidence>
<dbReference type="FunCoup" id="A0A4W3IAD3">
    <property type="interactions" value="25"/>
</dbReference>
<dbReference type="PANTHER" id="PTHR23292">
    <property type="entry name" value="LIPOPOLYSACCHARIDE-INDUCED TUMOR NECROSIS FACTOR-ALPHA FACTOR"/>
    <property type="match status" value="1"/>
</dbReference>
<evidence type="ECO:0000256" key="5">
    <source>
        <dbReference type="ARBA" id="ARBA00022723"/>
    </source>
</evidence>
<dbReference type="AlphaFoldDB" id="A0A4W3IAD3"/>
<evidence type="ECO:0000256" key="7">
    <source>
        <dbReference type="ARBA" id="ARBA00023136"/>
    </source>
</evidence>
<dbReference type="PANTHER" id="PTHR23292:SF46">
    <property type="entry name" value="LIPOPOLYSACCHARIDE-INDUCED TUMOR NECROSIS FACTOR-ALPHA FACTOR HOMOLOG"/>
    <property type="match status" value="1"/>
</dbReference>
<evidence type="ECO:0000256" key="6">
    <source>
        <dbReference type="ARBA" id="ARBA00022833"/>
    </source>
</evidence>
<feature type="domain" description="LITAF" evidence="9">
    <location>
        <begin position="47"/>
        <end position="131"/>
    </location>
</feature>
<dbReference type="GeneTree" id="ENSGT00940000155366"/>
<evidence type="ECO:0000256" key="3">
    <source>
        <dbReference type="ARBA" id="ARBA00004630"/>
    </source>
</evidence>
<dbReference type="InterPro" id="IPR006629">
    <property type="entry name" value="LITAF"/>
</dbReference>
<evidence type="ECO:0000259" key="9">
    <source>
        <dbReference type="PROSITE" id="PS51837"/>
    </source>
</evidence>
<dbReference type="PROSITE" id="PS51837">
    <property type="entry name" value="LITAF"/>
    <property type="match status" value="1"/>
</dbReference>
<keyword evidence="8" id="KW-1133">Transmembrane helix</keyword>
<protein>
    <recommendedName>
        <fullName evidence="9">LITAF domain-containing protein</fullName>
    </recommendedName>
</protein>
<dbReference type="Ensembl" id="ENSCMIT00000024838.1">
    <property type="protein sequence ID" value="ENSCMIP00000024431.1"/>
    <property type="gene ID" value="ENSCMIG00000010833.1"/>
</dbReference>
<dbReference type="Pfam" id="PF10601">
    <property type="entry name" value="zf-LITAF-like"/>
    <property type="match status" value="1"/>
</dbReference>
<dbReference type="STRING" id="7868.ENSCMIP00000024431"/>
<dbReference type="GO" id="GO:0098574">
    <property type="term" value="C:cytoplasmic side of lysosomal membrane"/>
    <property type="evidence" value="ECO:0007669"/>
    <property type="project" value="TreeGrafter"/>
</dbReference>
<dbReference type="GO" id="GO:0005634">
    <property type="term" value="C:nucleus"/>
    <property type="evidence" value="ECO:0007669"/>
    <property type="project" value="TreeGrafter"/>
</dbReference>
<feature type="transmembrane region" description="Helical" evidence="8">
    <location>
        <begin position="86"/>
        <end position="108"/>
    </location>
</feature>
<reference evidence="11" key="3">
    <citation type="journal article" date="2014" name="Nature">
        <title>Elephant shark genome provides unique insights into gnathostome evolution.</title>
        <authorList>
            <consortium name="International Elephant Shark Genome Sequencing Consortium"/>
            <person name="Venkatesh B."/>
            <person name="Lee A.P."/>
            <person name="Ravi V."/>
            <person name="Maurya A.K."/>
            <person name="Lian M.M."/>
            <person name="Swann J.B."/>
            <person name="Ohta Y."/>
            <person name="Flajnik M.F."/>
            <person name="Sutoh Y."/>
            <person name="Kasahara M."/>
            <person name="Hoon S."/>
            <person name="Gangu V."/>
            <person name="Roy S.W."/>
            <person name="Irimia M."/>
            <person name="Korzh V."/>
            <person name="Kondrychyn I."/>
            <person name="Lim Z.W."/>
            <person name="Tay B.H."/>
            <person name="Tohari S."/>
            <person name="Kong K.W."/>
            <person name="Ho S."/>
            <person name="Lorente-Galdos B."/>
            <person name="Quilez J."/>
            <person name="Marques-Bonet T."/>
            <person name="Raney B.J."/>
            <person name="Ingham P.W."/>
            <person name="Tay A."/>
            <person name="Hillier L.W."/>
            <person name="Minx P."/>
            <person name="Boehm T."/>
            <person name="Wilson R.K."/>
            <person name="Brenner S."/>
            <person name="Warren W.C."/>
        </authorList>
    </citation>
    <scope>NUCLEOTIDE SEQUENCE [LARGE SCALE GENOMIC DNA]</scope>
</reference>
<reference evidence="11" key="2">
    <citation type="journal article" date="2007" name="PLoS Biol.">
        <title>Survey sequencing and comparative analysis of the elephant shark (Callorhinchus milii) genome.</title>
        <authorList>
            <person name="Venkatesh B."/>
            <person name="Kirkness E.F."/>
            <person name="Loh Y.H."/>
            <person name="Halpern A.L."/>
            <person name="Lee A.P."/>
            <person name="Johnson J."/>
            <person name="Dandona N."/>
            <person name="Viswanathan L.D."/>
            <person name="Tay A."/>
            <person name="Venter J.C."/>
            <person name="Strausberg R.L."/>
            <person name="Brenner S."/>
        </authorList>
    </citation>
    <scope>NUCLEOTIDE SEQUENCE [LARGE SCALE GENOMIC DNA]</scope>
</reference>
<keyword evidence="11" id="KW-1185">Reference proteome</keyword>
<evidence type="ECO:0000256" key="4">
    <source>
        <dbReference type="ARBA" id="ARBA00005975"/>
    </source>
</evidence>
<keyword evidence="8" id="KW-0812">Transmembrane</keyword>
<keyword evidence="7 8" id="KW-0472">Membrane</keyword>
<comment type="subcellular location">
    <subcellularLocation>
        <location evidence="1">Endosome membrane</location>
        <topology evidence="1">Peripheral membrane protein</topology>
        <orientation evidence="1">Cytoplasmic side</orientation>
    </subcellularLocation>
    <subcellularLocation>
        <location evidence="2">Late endosome membrane</location>
    </subcellularLocation>
    <subcellularLocation>
        <location evidence="3">Lysosome membrane</location>
        <topology evidence="3">Peripheral membrane protein</topology>
        <orientation evidence="3">Cytoplasmic side</orientation>
    </subcellularLocation>
</comment>
<evidence type="ECO:0000313" key="11">
    <source>
        <dbReference type="Proteomes" id="UP000314986"/>
    </source>
</evidence>
<dbReference type="GO" id="GO:0008270">
    <property type="term" value="F:zinc ion binding"/>
    <property type="evidence" value="ECO:0007669"/>
    <property type="project" value="TreeGrafter"/>
</dbReference>
<reference evidence="10" key="5">
    <citation type="submission" date="2025-09" db="UniProtKB">
        <authorList>
            <consortium name="Ensembl"/>
        </authorList>
    </citation>
    <scope>IDENTIFICATION</scope>
</reference>
<proteinExistence type="inferred from homology"/>
<evidence type="ECO:0000256" key="8">
    <source>
        <dbReference type="SAM" id="Phobius"/>
    </source>
</evidence>
<sequence length="132" mass="15021">WCLNLQKPVNPVYANYYDGKPCGNLFFLSYGILSLGFMPTNNFWYVAEFLVFDQKLFFAVGDHPTRMTCPACKEQIITNIHHMPGALTWLVCSGLALFVVGCCLIPFFMDSLQDVKHTCPNCSMYIGTFKRL</sequence>
<name>A0A4W3IAD3_CALMI</name>
<evidence type="ECO:0000256" key="1">
    <source>
        <dbReference type="ARBA" id="ARBA00004125"/>
    </source>
</evidence>
<dbReference type="InParanoid" id="A0A4W3IAD3"/>
<dbReference type="GO" id="GO:0098560">
    <property type="term" value="C:cytoplasmic side of late endosome membrane"/>
    <property type="evidence" value="ECO:0007669"/>
    <property type="project" value="TreeGrafter"/>
</dbReference>